<dbReference type="InterPro" id="IPR048857">
    <property type="entry name" value="OTU1_Ubl"/>
</dbReference>
<dbReference type="GO" id="GO:0004843">
    <property type="term" value="F:cysteine-type deubiquitinase activity"/>
    <property type="evidence" value="ECO:0007669"/>
    <property type="project" value="UniProtKB-UniRule"/>
</dbReference>
<dbReference type="Pfam" id="PF02338">
    <property type="entry name" value="OTU"/>
    <property type="match status" value="1"/>
</dbReference>
<reference evidence="11 12" key="1">
    <citation type="submission" date="2020-06" db="EMBL/GenBank/DDBJ databases">
        <title>The yeast mating-type switching endonuclease HO is a domesticated member of an unorthodox homing genetic element family.</title>
        <authorList>
            <person name="Coughlan A.Y."/>
            <person name="Lombardi L."/>
            <person name="Braun-Galleani S."/>
            <person name="Martos A.R."/>
            <person name="Galeote V."/>
            <person name="Bigey F."/>
            <person name="Dequin S."/>
            <person name="Byrne K.P."/>
            <person name="Wolfe K.H."/>
        </authorList>
    </citation>
    <scope>NUCLEOTIDE SEQUENCE [LARGE SCALE GENOMIC DNA]</scope>
    <source>
        <strain evidence="11 12">CBS2947</strain>
    </source>
</reference>
<dbReference type="PANTHER" id="PTHR13312">
    <property type="entry name" value="HIV-INDUCED PROTEIN-7-LIKE PROTEASE"/>
    <property type="match status" value="1"/>
</dbReference>
<dbReference type="GO" id="GO:0036503">
    <property type="term" value="P:ERAD pathway"/>
    <property type="evidence" value="ECO:0007669"/>
    <property type="project" value="TreeGrafter"/>
</dbReference>
<dbReference type="EMBL" id="CP059268">
    <property type="protein sequence ID" value="QLQ79336.1"/>
    <property type="molecule type" value="Genomic_DNA"/>
</dbReference>
<dbReference type="PANTHER" id="PTHR13312:SF0">
    <property type="entry name" value="UBIQUITIN THIOESTERASE OTU1"/>
    <property type="match status" value="1"/>
</dbReference>
<dbReference type="GO" id="GO:0016579">
    <property type="term" value="P:protein deubiquitination"/>
    <property type="evidence" value="ECO:0007669"/>
    <property type="project" value="TreeGrafter"/>
</dbReference>
<dbReference type="Pfam" id="PF21403">
    <property type="entry name" value="OTU1_UBXL"/>
    <property type="match status" value="1"/>
</dbReference>
<dbReference type="Pfam" id="PF24560">
    <property type="entry name" value="zf-C2H2_OTU1_C"/>
    <property type="match status" value="1"/>
</dbReference>
<dbReference type="GO" id="GO:0005829">
    <property type="term" value="C:cytosol"/>
    <property type="evidence" value="ECO:0007669"/>
    <property type="project" value="TreeGrafter"/>
</dbReference>
<proteinExistence type="predicted"/>
<comment type="subcellular location">
    <subcellularLocation>
        <location evidence="9">Cytoplasm</location>
    </subcellularLocation>
</comment>
<dbReference type="InterPro" id="IPR038765">
    <property type="entry name" value="Papain-like_cys_pep_sf"/>
</dbReference>
<keyword evidence="6 9" id="KW-0378">Hydrolase</keyword>
<keyword evidence="5 9" id="KW-0833">Ubl conjugation pathway</keyword>
<evidence type="ECO:0000256" key="7">
    <source>
        <dbReference type="ARBA" id="ARBA00022807"/>
    </source>
</evidence>
<name>A0A7H9HQ56_9SACH</name>
<evidence type="ECO:0000256" key="9">
    <source>
        <dbReference type="RuleBase" id="RU367104"/>
    </source>
</evidence>
<dbReference type="SUPFAM" id="SSF54001">
    <property type="entry name" value="Cysteine proteinases"/>
    <property type="match status" value="1"/>
</dbReference>
<sequence>MKVKISGPNGFSKVLTVQEGDPLQKIVDESQCPGVITGIRFGYPPQKIDCSEQALQQSFDSVGISSGEKITLITQDVTEEVPVKTKINGEDVRLPVTASRIVLPEGQKRILQVHDVPDDNSCLFHAISYCFYKDISVSPQLRSLVSEEVLADPVTYSDAVLDRPNKEYAAWIVKKESWGGGIEIAILSRKLGVAIYVLDMDAQQFEKFNEDQFDQFIVIMFNGIHYDSVELDDGKTVFDKRDMLYTELILSGALHIAHKMKQTGHSFNTRKDTIVCNTCNTTLVGEREVAKHAEATGHIDFGQASC</sequence>
<dbReference type="OrthoDB" id="65596at2759"/>
<evidence type="ECO:0000256" key="4">
    <source>
        <dbReference type="ARBA" id="ARBA00022771"/>
    </source>
</evidence>
<keyword evidence="3" id="KW-0479">Metal-binding</keyword>
<comment type="catalytic activity">
    <reaction evidence="1 9">
        <text>Thiol-dependent hydrolysis of ester, thioester, amide, peptide and isopeptide bonds formed by the C-terminal Gly of ubiquitin (a 76-residue protein attached to proteins as an intracellular targeting signal).</text>
        <dbReference type="EC" id="3.4.19.12"/>
    </reaction>
</comment>
<comment type="function">
    <text evidence="9">Hydrolase that can remove conjugated ubiquitin from proteins and may therefore play an important regulatory role at the level of protein turnover by preventing degradation.</text>
</comment>
<keyword evidence="7 9" id="KW-0788">Thiol protease</keyword>
<accession>A0A7H9HQ56</accession>
<evidence type="ECO:0000256" key="5">
    <source>
        <dbReference type="ARBA" id="ARBA00022786"/>
    </source>
</evidence>
<evidence type="ECO:0000256" key="1">
    <source>
        <dbReference type="ARBA" id="ARBA00000707"/>
    </source>
</evidence>
<dbReference type="GO" id="GO:0030968">
    <property type="term" value="P:endoplasmic reticulum unfolded protein response"/>
    <property type="evidence" value="ECO:0007669"/>
    <property type="project" value="TreeGrafter"/>
</dbReference>
<keyword evidence="12" id="KW-1185">Reference proteome</keyword>
<dbReference type="CDD" id="cd22745">
    <property type="entry name" value="OTU_OTU1"/>
    <property type="match status" value="1"/>
</dbReference>
<protein>
    <recommendedName>
        <fullName evidence="9">Ubiquitin thioesterase OTU</fullName>
        <ecNumber evidence="9">3.4.19.12</ecNumber>
    </recommendedName>
</protein>
<dbReference type="InterPro" id="IPR057766">
    <property type="entry name" value="Znf-C2H2_OTU1-like_C"/>
</dbReference>
<dbReference type="Gene3D" id="3.90.70.80">
    <property type="match status" value="1"/>
</dbReference>
<keyword evidence="9" id="KW-0963">Cytoplasm</keyword>
<evidence type="ECO:0000256" key="2">
    <source>
        <dbReference type="ARBA" id="ARBA00022670"/>
    </source>
</evidence>
<evidence type="ECO:0000256" key="6">
    <source>
        <dbReference type="ARBA" id="ARBA00022801"/>
    </source>
</evidence>
<keyword evidence="8" id="KW-0862">Zinc</keyword>
<dbReference type="Gene3D" id="3.10.20.90">
    <property type="entry name" value="Phosphatidylinositol 3-kinase Catalytic Subunit, Chain A, domain 1"/>
    <property type="match status" value="1"/>
</dbReference>
<evidence type="ECO:0000313" key="12">
    <source>
        <dbReference type="Proteomes" id="UP000510647"/>
    </source>
</evidence>
<dbReference type="AlphaFoldDB" id="A0A7H9HQ56"/>
<gene>
    <name evidence="11" type="ORF">HG537_0B06840</name>
</gene>
<dbReference type="PROSITE" id="PS50802">
    <property type="entry name" value="OTU"/>
    <property type="match status" value="1"/>
</dbReference>
<evidence type="ECO:0000256" key="3">
    <source>
        <dbReference type="ARBA" id="ARBA00022723"/>
    </source>
</evidence>
<dbReference type="EC" id="3.4.19.12" evidence="9"/>
<dbReference type="Proteomes" id="UP000510647">
    <property type="component" value="Chromosome 2"/>
</dbReference>
<evidence type="ECO:0000259" key="10">
    <source>
        <dbReference type="PROSITE" id="PS50802"/>
    </source>
</evidence>
<keyword evidence="2" id="KW-0645">Protease</keyword>
<dbReference type="GO" id="GO:0005634">
    <property type="term" value="C:nucleus"/>
    <property type="evidence" value="ECO:0007669"/>
    <property type="project" value="TreeGrafter"/>
</dbReference>
<organism evidence="11 12">
    <name type="scientific">Torulaspora globosa</name>
    <dbReference type="NCBI Taxonomy" id="48254"/>
    <lineage>
        <taxon>Eukaryota</taxon>
        <taxon>Fungi</taxon>
        <taxon>Dikarya</taxon>
        <taxon>Ascomycota</taxon>
        <taxon>Saccharomycotina</taxon>
        <taxon>Saccharomycetes</taxon>
        <taxon>Saccharomycetales</taxon>
        <taxon>Saccharomycetaceae</taxon>
        <taxon>Torulaspora</taxon>
    </lineage>
</organism>
<evidence type="ECO:0000313" key="11">
    <source>
        <dbReference type="EMBL" id="QLQ79336.1"/>
    </source>
</evidence>
<feature type="domain" description="OTU" evidence="10">
    <location>
        <begin position="111"/>
        <end position="232"/>
    </location>
</feature>
<dbReference type="InterPro" id="IPR003323">
    <property type="entry name" value="OTU_dom"/>
</dbReference>
<evidence type="ECO:0000256" key="8">
    <source>
        <dbReference type="ARBA" id="ARBA00022833"/>
    </source>
</evidence>
<keyword evidence="4" id="KW-0863">Zinc-finger</keyword>